<dbReference type="AlphaFoldDB" id="A0A9W6J5R4"/>
<accession>A0A9W6J5R4</accession>
<gene>
    <name evidence="1" type="ORF">GCM10017643_04260</name>
</gene>
<protein>
    <submittedName>
        <fullName evidence="1">Uncharacterized protein</fullName>
    </submittedName>
</protein>
<reference evidence="1" key="1">
    <citation type="journal article" date="2014" name="Int. J. Syst. Evol. Microbiol.">
        <title>Complete genome sequence of Corynebacterium casei LMG S-19264T (=DSM 44701T), isolated from a smear-ripened cheese.</title>
        <authorList>
            <consortium name="US DOE Joint Genome Institute (JGI-PGF)"/>
            <person name="Walter F."/>
            <person name="Albersmeier A."/>
            <person name="Kalinowski J."/>
            <person name="Ruckert C."/>
        </authorList>
    </citation>
    <scope>NUCLEOTIDE SEQUENCE</scope>
    <source>
        <strain evidence="1">VKM B-2484</strain>
    </source>
</reference>
<evidence type="ECO:0000313" key="2">
    <source>
        <dbReference type="Proteomes" id="UP001143370"/>
    </source>
</evidence>
<keyword evidence="2" id="KW-1185">Reference proteome</keyword>
<proteinExistence type="predicted"/>
<comment type="caution">
    <text evidence="1">The sequence shown here is derived from an EMBL/GenBank/DDBJ whole genome shotgun (WGS) entry which is preliminary data.</text>
</comment>
<reference evidence="1" key="2">
    <citation type="submission" date="2023-01" db="EMBL/GenBank/DDBJ databases">
        <authorList>
            <person name="Sun Q."/>
            <person name="Evtushenko L."/>
        </authorList>
    </citation>
    <scope>NUCLEOTIDE SEQUENCE</scope>
    <source>
        <strain evidence="1">VKM B-2484</strain>
    </source>
</reference>
<name>A0A9W6J5R4_9HYPH</name>
<evidence type="ECO:0000313" key="1">
    <source>
        <dbReference type="EMBL" id="GLK70311.1"/>
    </source>
</evidence>
<sequence>MVVLGGLMPVLYLEGAASALLCFHLGAATPVIVQKLIANVPEAAARQGPGEPTLRRFFRW</sequence>
<dbReference type="Proteomes" id="UP001143370">
    <property type="component" value="Unassembled WGS sequence"/>
</dbReference>
<dbReference type="RefSeq" id="WP_213370086.1">
    <property type="nucleotide sequence ID" value="NZ_BSFJ01000003.1"/>
</dbReference>
<organism evidence="1 2">
    <name type="scientific">Ancylobacter dichloromethanicus</name>
    <dbReference type="NCBI Taxonomy" id="518825"/>
    <lineage>
        <taxon>Bacteria</taxon>
        <taxon>Pseudomonadati</taxon>
        <taxon>Pseudomonadota</taxon>
        <taxon>Alphaproteobacteria</taxon>
        <taxon>Hyphomicrobiales</taxon>
        <taxon>Xanthobacteraceae</taxon>
        <taxon>Ancylobacter</taxon>
    </lineage>
</organism>
<dbReference type="EMBL" id="BSFJ01000003">
    <property type="protein sequence ID" value="GLK70311.1"/>
    <property type="molecule type" value="Genomic_DNA"/>
</dbReference>